<feature type="compositionally biased region" description="Low complexity" evidence="6">
    <location>
        <begin position="247"/>
        <end position="278"/>
    </location>
</feature>
<evidence type="ECO:0000256" key="2">
    <source>
        <dbReference type="ARBA" id="ARBA00022490"/>
    </source>
</evidence>
<dbReference type="GO" id="GO:0070552">
    <property type="term" value="C:BRISC complex"/>
    <property type="evidence" value="ECO:0007669"/>
    <property type="project" value="InterPro"/>
</dbReference>
<keyword evidence="4" id="KW-0234">DNA repair</keyword>
<dbReference type="Proteomes" id="UP000747110">
    <property type="component" value="Unassembled WGS sequence"/>
</dbReference>
<evidence type="ECO:0000313" key="10">
    <source>
        <dbReference type="Proteomes" id="UP000747110"/>
    </source>
</evidence>
<feature type="region of interest" description="Disordered" evidence="6">
    <location>
        <begin position="316"/>
        <end position="347"/>
    </location>
</feature>
<comment type="caution">
    <text evidence="8">The sequence shown here is derived from an EMBL/GenBank/DDBJ whole genome shotgun (WGS) entry which is preliminary data.</text>
</comment>
<comment type="subcellular location">
    <subcellularLocation>
        <location evidence="1">Nucleus</location>
    </subcellularLocation>
</comment>
<evidence type="ECO:0008006" key="11">
    <source>
        <dbReference type="Google" id="ProtNLM"/>
    </source>
</evidence>
<evidence type="ECO:0000256" key="6">
    <source>
        <dbReference type="SAM" id="MobiDB-lite"/>
    </source>
</evidence>
<evidence type="ECO:0000313" key="8">
    <source>
        <dbReference type="EMBL" id="GIM15016.1"/>
    </source>
</evidence>
<sequence length="421" mass="43507">MPARQGYYPETVVFVIDVREDLGSEYGKYVSRLELLKQCIGYCAQAKSRVNPSHKFGLAVIRDSVQWEGGCVTASAEGLLTALRGVQPLPVCAHGTAPTRPLDLSALVSLVQPLAVAEEADGCRVRVVMVYCRSTELPRWSNRHLPREALCMDALFVHDKAAAAAAAVAASGPNCVSPQDVYTWLEDNVDELSGRCGHHAYIFEAGSHLVRKVTNLLISLMAHPAHRPPQRALRATPLDLATMPPQSTSANVNAASATTSSDTSAFPHRPAAATAHPAASPPAPGVAVTAGASGVALTPPPGSYQPPAEINLIDLASPNEHTPTSPAAAAGAATPSPSERMRATVGGSPIPLYWPHATMSPDPASTAAATASQALAGLALAQPPLHPPPIAPSGSGEGSAAEPRAAALPAPVPGQGLLRPL</sequence>
<keyword evidence="10" id="KW-1185">Reference proteome</keyword>
<evidence type="ECO:0000256" key="1">
    <source>
        <dbReference type="ARBA" id="ARBA00004123"/>
    </source>
</evidence>
<dbReference type="GO" id="GO:0006281">
    <property type="term" value="P:DNA repair"/>
    <property type="evidence" value="ECO:0007669"/>
    <property type="project" value="UniProtKB-KW"/>
</dbReference>
<evidence type="ECO:0000256" key="4">
    <source>
        <dbReference type="ARBA" id="ARBA00023204"/>
    </source>
</evidence>
<name>A0A8J4GVS6_9CHLO</name>
<reference evidence="8" key="1">
    <citation type="journal article" date="2021" name="Proc. Natl. Acad. Sci. U.S.A.">
        <title>Three genomes in the algal genus Volvox reveal the fate of a haploid sex-determining region after a transition to homothallism.</title>
        <authorList>
            <person name="Yamamoto K."/>
            <person name="Hamaji T."/>
            <person name="Kawai-Toyooka H."/>
            <person name="Matsuzaki R."/>
            <person name="Takahashi F."/>
            <person name="Nishimura Y."/>
            <person name="Kawachi M."/>
            <person name="Noguchi H."/>
            <person name="Minakuchi Y."/>
            <person name="Umen J.G."/>
            <person name="Toyoda A."/>
            <person name="Nozaki H."/>
        </authorList>
    </citation>
    <scope>NUCLEOTIDE SEQUENCE</scope>
    <source>
        <strain evidence="8">NIES-3785</strain>
        <strain evidence="7">NIES-3786</strain>
    </source>
</reference>
<dbReference type="EMBL" id="BNCQ01000061">
    <property type="protein sequence ID" value="GIM15016.1"/>
    <property type="molecule type" value="Genomic_DNA"/>
</dbReference>
<feature type="compositionally biased region" description="Low complexity" evidence="6">
    <location>
        <begin position="392"/>
        <end position="409"/>
    </location>
</feature>
<dbReference type="OrthoDB" id="547311at2759"/>
<dbReference type="Proteomes" id="UP000722791">
    <property type="component" value="Unassembled WGS sequence"/>
</dbReference>
<evidence type="ECO:0000313" key="9">
    <source>
        <dbReference type="Proteomes" id="UP000722791"/>
    </source>
</evidence>
<dbReference type="EMBL" id="BNCP01000002">
    <property type="protein sequence ID" value="GIL71148.1"/>
    <property type="molecule type" value="Genomic_DNA"/>
</dbReference>
<dbReference type="PANTHER" id="PTHR15660:SF1">
    <property type="entry name" value="BRISC AND BRCA1-A COMPLEX MEMBER 1"/>
    <property type="match status" value="1"/>
</dbReference>
<evidence type="ECO:0000256" key="3">
    <source>
        <dbReference type="ARBA" id="ARBA00022763"/>
    </source>
</evidence>
<feature type="region of interest" description="Disordered" evidence="6">
    <location>
        <begin position="241"/>
        <end position="287"/>
    </location>
</feature>
<accession>A0A8J4GVS6</accession>
<dbReference type="GO" id="GO:0045739">
    <property type="term" value="P:positive regulation of DNA repair"/>
    <property type="evidence" value="ECO:0007669"/>
    <property type="project" value="InterPro"/>
</dbReference>
<organism evidence="8 9">
    <name type="scientific">Volvox reticuliferus</name>
    <dbReference type="NCBI Taxonomy" id="1737510"/>
    <lineage>
        <taxon>Eukaryota</taxon>
        <taxon>Viridiplantae</taxon>
        <taxon>Chlorophyta</taxon>
        <taxon>core chlorophytes</taxon>
        <taxon>Chlorophyceae</taxon>
        <taxon>CS clade</taxon>
        <taxon>Chlamydomonadales</taxon>
        <taxon>Volvocaceae</taxon>
        <taxon>Volvox</taxon>
    </lineage>
</organism>
<dbReference type="CDD" id="cd21502">
    <property type="entry name" value="vWA_BABAM1"/>
    <property type="match status" value="1"/>
</dbReference>
<gene>
    <name evidence="7" type="ORF">Vretifemale_1760</name>
    <name evidence="8" type="ORF">Vretimale_17894</name>
</gene>
<protein>
    <recommendedName>
        <fullName evidence="11">BRISC and BRCA1-A complex member 1</fullName>
    </recommendedName>
</protein>
<evidence type="ECO:0000313" key="7">
    <source>
        <dbReference type="EMBL" id="GIL71148.1"/>
    </source>
</evidence>
<keyword evidence="2" id="KW-0963">Cytoplasm</keyword>
<dbReference type="AlphaFoldDB" id="A0A8J4GVS6"/>
<feature type="region of interest" description="Disordered" evidence="6">
    <location>
        <begin position="381"/>
        <end position="421"/>
    </location>
</feature>
<keyword evidence="3" id="KW-0227">DNA damage</keyword>
<dbReference type="PANTHER" id="PTHR15660">
    <property type="entry name" value="BRISC AND BRCA1-A COMPLEX MEMBER 1"/>
    <property type="match status" value="1"/>
</dbReference>
<evidence type="ECO:0000256" key="5">
    <source>
        <dbReference type="ARBA" id="ARBA00023242"/>
    </source>
</evidence>
<proteinExistence type="predicted"/>
<feature type="compositionally biased region" description="Low complexity" evidence="6">
    <location>
        <begin position="322"/>
        <end position="338"/>
    </location>
</feature>
<keyword evidence="5" id="KW-0539">Nucleus</keyword>
<dbReference type="InterPro" id="IPR026126">
    <property type="entry name" value="BABAM1"/>
</dbReference>